<proteinExistence type="predicted"/>
<evidence type="ECO:0000313" key="2">
    <source>
        <dbReference type="EMBL" id="KAJ7045267.1"/>
    </source>
</evidence>
<dbReference type="InterPro" id="IPR032675">
    <property type="entry name" value="LRR_dom_sf"/>
</dbReference>
<keyword evidence="3" id="KW-1185">Reference proteome</keyword>
<evidence type="ECO:0000256" key="1">
    <source>
        <dbReference type="SAM" id="MobiDB-lite"/>
    </source>
</evidence>
<reference evidence="2" key="1">
    <citation type="submission" date="2023-03" db="EMBL/GenBank/DDBJ databases">
        <title>Massive genome expansion in bonnet fungi (Mycena s.s.) driven by repeated elements and novel gene families across ecological guilds.</title>
        <authorList>
            <consortium name="Lawrence Berkeley National Laboratory"/>
            <person name="Harder C.B."/>
            <person name="Miyauchi S."/>
            <person name="Viragh M."/>
            <person name="Kuo A."/>
            <person name="Thoen E."/>
            <person name="Andreopoulos B."/>
            <person name="Lu D."/>
            <person name="Skrede I."/>
            <person name="Drula E."/>
            <person name="Henrissat B."/>
            <person name="Morin E."/>
            <person name="Kohler A."/>
            <person name="Barry K."/>
            <person name="LaButti K."/>
            <person name="Morin E."/>
            <person name="Salamov A."/>
            <person name="Lipzen A."/>
            <person name="Mereny Z."/>
            <person name="Hegedus B."/>
            <person name="Baldrian P."/>
            <person name="Stursova M."/>
            <person name="Weitz H."/>
            <person name="Taylor A."/>
            <person name="Grigoriev I.V."/>
            <person name="Nagy L.G."/>
            <person name="Martin F."/>
            <person name="Kauserud H."/>
        </authorList>
    </citation>
    <scope>NUCLEOTIDE SEQUENCE</scope>
    <source>
        <strain evidence="2">CBHHK200</strain>
    </source>
</reference>
<name>A0AAD6TK02_9AGAR</name>
<feature type="region of interest" description="Disordered" evidence="1">
    <location>
        <begin position="233"/>
        <end position="305"/>
    </location>
</feature>
<dbReference type="Proteomes" id="UP001218188">
    <property type="component" value="Unassembled WGS sequence"/>
</dbReference>
<feature type="compositionally biased region" description="Polar residues" evidence="1">
    <location>
        <begin position="249"/>
        <end position="266"/>
    </location>
</feature>
<evidence type="ECO:0000313" key="3">
    <source>
        <dbReference type="Proteomes" id="UP001218188"/>
    </source>
</evidence>
<dbReference type="Gene3D" id="3.80.10.10">
    <property type="entry name" value="Ribonuclease Inhibitor"/>
    <property type="match status" value="1"/>
</dbReference>
<evidence type="ECO:0008006" key="4">
    <source>
        <dbReference type="Google" id="ProtNLM"/>
    </source>
</evidence>
<dbReference type="AlphaFoldDB" id="A0AAD6TK02"/>
<comment type="caution">
    <text evidence="2">The sequence shown here is derived from an EMBL/GenBank/DDBJ whole genome shotgun (WGS) entry which is preliminary data.</text>
</comment>
<organism evidence="2 3">
    <name type="scientific">Mycena alexandri</name>
    <dbReference type="NCBI Taxonomy" id="1745969"/>
    <lineage>
        <taxon>Eukaryota</taxon>
        <taxon>Fungi</taxon>
        <taxon>Dikarya</taxon>
        <taxon>Basidiomycota</taxon>
        <taxon>Agaricomycotina</taxon>
        <taxon>Agaricomycetes</taxon>
        <taxon>Agaricomycetidae</taxon>
        <taxon>Agaricales</taxon>
        <taxon>Marasmiineae</taxon>
        <taxon>Mycenaceae</taxon>
        <taxon>Mycena</taxon>
    </lineage>
</organism>
<dbReference type="EMBL" id="JARJCM010000005">
    <property type="protein sequence ID" value="KAJ7045267.1"/>
    <property type="molecule type" value="Genomic_DNA"/>
</dbReference>
<protein>
    <recommendedName>
        <fullName evidence="4">F-box domain-containing protein</fullName>
    </recommendedName>
</protein>
<sequence length="497" mass="55631">MHRAFRIPEVLQLVLFQICPDQTKKPSSDETRDLARLGRTCKILSDPALDVLWSFQDTIFNVVKCMPPAIWSHNGTLPRPILQSDWDRALRYTYRVRPGHFETLRLSLPAPHLFPQLRRLRWIFFADHFLSLAPFLFTPTLTDISLGTFKTITQLSLLPALTVKCPLLTHVEIHQGVGPDIDPSPVISSFICGLDHVVSLEVARLDQKAHDHLSGLPRLKTLILTTPKIDASTTPPHIARTLSPDSHPCTISRSTPQPRNPSSLSSRPYPIPHWNHLPSATSTRPPTPRPEAHVTEAGHGQPEPPAVTIKTFRPLFHFTNLTSVELRPPTGIDVADEDVLALAEAWPHLEHLFLRTRSAAHPPRATLRSLLHLAEHCGKLATLELIVDASTVPAIERSEHKARILHYALRHWTVGAPSLISSPIQVARFLSGIFPALDSISVYSDNYDEDDDGSDTDMHSCWDEVGTVLPICHEMREEERFWIHQGQGAAPDGERLS</sequence>
<accession>A0AAD6TK02</accession>
<gene>
    <name evidence="2" type="ORF">C8F04DRAFT_1174231</name>
</gene>